<dbReference type="GO" id="GO:0006355">
    <property type="term" value="P:regulation of DNA-templated transcription"/>
    <property type="evidence" value="ECO:0007669"/>
    <property type="project" value="InterPro"/>
</dbReference>
<feature type="compositionally biased region" description="Basic and acidic residues" evidence="1">
    <location>
        <begin position="174"/>
        <end position="203"/>
    </location>
</feature>
<evidence type="ECO:0000313" key="4">
    <source>
        <dbReference type="EMBL" id="QWG13059.1"/>
    </source>
</evidence>
<feature type="region of interest" description="Disordered" evidence="1">
    <location>
        <begin position="150"/>
        <end position="203"/>
    </location>
</feature>
<dbReference type="Proteomes" id="UP000680839">
    <property type="component" value="Chromosome"/>
</dbReference>
<dbReference type="EMBL" id="CP076134">
    <property type="protein sequence ID" value="QWG13059.1"/>
    <property type="molecule type" value="Genomic_DNA"/>
</dbReference>
<reference evidence="4" key="2">
    <citation type="submission" date="2021-06" db="EMBL/GenBank/DDBJ databases">
        <title>Bradyrhizobium sp. S2-20-1 Genome sequencing.</title>
        <authorList>
            <person name="Jin L."/>
        </authorList>
    </citation>
    <scope>NUCLEOTIDE SEQUENCE</scope>
    <source>
        <strain evidence="4">S2-20-1</strain>
    </source>
</reference>
<dbReference type="EMBL" id="CP076135">
    <property type="protein sequence ID" value="QWG18210.1"/>
    <property type="molecule type" value="Genomic_DNA"/>
</dbReference>
<feature type="domain" description="PHA accumulation regulator DNA-binding N-terminal" evidence="3">
    <location>
        <begin position="9"/>
        <end position="68"/>
    </location>
</feature>
<evidence type="ECO:0000259" key="2">
    <source>
        <dbReference type="Pfam" id="PF05233"/>
    </source>
</evidence>
<dbReference type="KEGG" id="bsei:KMZ68_25285"/>
<evidence type="ECO:0000256" key="1">
    <source>
        <dbReference type="SAM" id="MobiDB-lite"/>
    </source>
</evidence>
<name>A0A975NEL3_9BRAD</name>
<dbReference type="AlphaFoldDB" id="A0A975NEL3"/>
<dbReference type="NCBIfam" id="TIGR01848">
    <property type="entry name" value="PHA_reg_PhaR"/>
    <property type="match status" value="1"/>
</dbReference>
<dbReference type="Proteomes" id="UP000680805">
    <property type="component" value="Chromosome"/>
</dbReference>
<accession>A0A975NEL3</accession>
<evidence type="ECO:0000313" key="5">
    <source>
        <dbReference type="EMBL" id="QWG18210.1"/>
    </source>
</evidence>
<reference evidence="5" key="1">
    <citation type="submission" date="2021-06" db="EMBL/GenBank/DDBJ databases">
        <title>Bradyrhizobium sp. S2-11-2 Genome sequencing.</title>
        <authorList>
            <person name="Jin L."/>
        </authorList>
    </citation>
    <scope>NUCLEOTIDE SEQUENCE</scope>
    <source>
        <strain evidence="5">S2-11-2</strain>
    </source>
</reference>
<dbReference type="InterPro" id="IPR010134">
    <property type="entry name" value="PHA_reg_PhaR"/>
</dbReference>
<feature type="domain" description="PHB accumulation regulatory" evidence="2">
    <location>
        <begin position="74"/>
        <end position="113"/>
    </location>
</feature>
<protein>
    <submittedName>
        <fullName evidence="4">Polyhydroxyalkanoate synthesis repressor PhaR</fullName>
    </submittedName>
</protein>
<evidence type="ECO:0000313" key="6">
    <source>
        <dbReference type="Proteomes" id="UP000680839"/>
    </source>
</evidence>
<proteinExistence type="predicted"/>
<dbReference type="Pfam" id="PF05233">
    <property type="entry name" value="PHB_acc"/>
    <property type="match status" value="1"/>
</dbReference>
<organism evidence="4 6">
    <name type="scientific">Bradyrhizobium sediminis</name>
    <dbReference type="NCBI Taxonomy" id="2840469"/>
    <lineage>
        <taxon>Bacteria</taxon>
        <taxon>Pseudomonadati</taxon>
        <taxon>Pseudomonadota</taxon>
        <taxon>Alphaproteobacteria</taxon>
        <taxon>Hyphomicrobiales</taxon>
        <taxon>Nitrobacteraceae</taxon>
        <taxon>Bradyrhizobium</taxon>
    </lineage>
</organism>
<dbReference type="InterPro" id="IPR007897">
    <property type="entry name" value="PHB_accumulat"/>
</dbReference>
<evidence type="ECO:0000259" key="3">
    <source>
        <dbReference type="Pfam" id="PF07879"/>
    </source>
</evidence>
<dbReference type="RefSeq" id="WP_215613807.1">
    <property type="nucleotide sequence ID" value="NZ_CP076134.1"/>
</dbReference>
<gene>
    <name evidence="4" type="primary">phaR</name>
    <name evidence="4" type="ORF">KMZ29_25875</name>
    <name evidence="5" type="ORF">KMZ68_25285</name>
</gene>
<dbReference type="InterPro" id="IPR012909">
    <property type="entry name" value="PHA_DNA-bd_N"/>
</dbReference>
<sequence>MAKSDQPTTIKKYANRRLYNTGTSTYVTLEDLAAMVKEGEDFLVYDAKTGDDITRSVLAQIIFEQENKAGQNLLPTTFLRQLIRFYGDSMQMVVPKYLEQSIDTLTREQEKFRKQLTNTFSGTPFAPLEEHVRRNMELFQQTFSMFKPFVPPRAGAAAEPEKAPEPAPDADNIDDLRRQMKDMQERLERMSKEPKKEEPKKEE</sequence>
<dbReference type="Pfam" id="PF07879">
    <property type="entry name" value="PHB_acc_N"/>
    <property type="match status" value="1"/>
</dbReference>